<accession>A0AAX4HN62</accession>
<reference evidence="3 4" key="1">
    <citation type="submission" date="2023-11" db="EMBL/GenBank/DDBJ databases">
        <title>Peredibacter starrii A3.12.</title>
        <authorList>
            <person name="Mitchell R.J."/>
        </authorList>
    </citation>
    <scope>NUCLEOTIDE SEQUENCE [LARGE SCALE GENOMIC DNA]</scope>
    <source>
        <strain evidence="3 4">A3.12</strain>
    </source>
</reference>
<dbReference type="Proteomes" id="UP001324634">
    <property type="component" value="Chromosome"/>
</dbReference>
<feature type="compositionally biased region" description="Basic and acidic residues" evidence="1">
    <location>
        <begin position="312"/>
        <end position="336"/>
    </location>
</feature>
<dbReference type="Gene3D" id="1.10.287.1490">
    <property type="match status" value="1"/>
</dbReference>
<evidence type="ECO:0000256" key="2">
    <source>
        <dbReference type="SAM" id="Phobius"/>
    </source>
</evidence>
<sequence length="336" mass="36055">MFDSVINYMDKFGPELLVIQFGFLIILSTLFLWLWFSNRRKYHNLKHAIPATVVKSYLDSIIQNSTALKSSLFRGGGLDVTGGSVPSVMPLQNLGGGDGLAVSGAPSTALLEEINQKKAYIASLESQLSSTQGSQREIETKLNQSQGNLNSAEGKIKELEKLLADARNNAGAAAGGGAGDAGLKKELDMVTRERDEIRDRLKEFEIISDDLANLKRLQQENEQLKRSLAAQGGAAPAPAPTPEPAKAIDPNNILSTADVSDLLADLGNSTPAESTTDTNALEDFLASEEPAAEAAPEEDTSEADMLAAMNEQKSDDKSKSDKTPEDLLSEFEKMLG</sequence>
<evidence type="ECO:0000313" key="4">
    <source>
        <dbReference type="Proteomes" id="UP001324634"/>
    </source>
</evidence>
<keyword evidence="2" id="KW-0812">Transmembrane</keyword>
<proteinExistence type="predicted"/>
<gene>
    <name evidence="3" type="ORF">SOO65_18140</name>
</gene>
<feature type="region of interest" description="Disordered" evidence="1">
    <location>
        <begin position="264"/>
        <end position="336"/>
    </location>
</feature>
<keyword evidence="4" id="KW-1185">Reference proteome</keyword>
<dbReference type="AlphaFoldDB" id="A0AAX4HN62"/>
<evidence type="ECO:0000256" key="1">
    <source>
        <dbReference type="SAM" id="MobiDB-lite"/>
    </source>
</evidence>
<dbReference type="KEGG" id="psti:SOO65_18140"/>
<feature type="region of interest" description="Disordered" evidence="1">
    <location>
        <begin position="224"/>
        <end position="250"/>
    </location>
</feature>
<keyword evidence="2" id="KW-0472">Membrane</keyword>
<feature type="compositionally biased region" description="Polar residues" evidence="1">
    <location>
        <begin position="267"/>
        <end position="279"/>
    </location>
</feature>
<dbReference type="RefSeq" id="WP_321393732.1">
    <property type="nucleotide sequence ID" value="NZ_CP139487.1"/>
</dbReference>
<protein>
    <submittedName>
        <fullName evidence="3">Uncharacterized protein</fullName>
    </submittedName>
</protein>
<keyword evidence="2" id="KW-1133">Transmembrane helix</keyword>
<dbReference type="EMBL" id="CP139487">
    <property type="protein sequence ID" value="WPU64617.1"/>
    <property type="molecule type" value="Genomic_DNA"/>
</dbReference>
<evidence type="ECO:0000313" key="3">
    <source>
        <dbReference type="EMBL" id="WPU64617.1"/>
    </source>
</evidence>
<feature type="transmembrane region" description="Helical" evidence="2">
    <location>
        <begin position="16"/>
        <end position="36"/>
    </location>
</feature>
<organism evidence="3 4">
    <name type="scientific">Peredibacter starrii</name>
    <dbReference type="NCBI Taxonomy" id="28202"/>
    <lineage>
        <taxon>Bacteria</taxon>
        <taxon>Pseudomonadati</taxon>
        <taxon>Bdellovibrionota</taxon>
        <taxon>Bacteriovoracia</taxon>
        <taxon>Bacteriovoracales</taxon>
        <taxon>Bacteriovoracaceae</taxon>
        <taxon>Peredibacter</taxon>
    </lineage>
</organism>
<name>A0AAX4HN62_9BACT</name>